<keyword evidence="2" id="KW-1185">Reference proteome</keyword>
<dbReference type="RefSeq" id="WP_246907483.1">
    <property type="nucleotide sequence ID" value="NZ_JALJRB010000011.1"/>
</dbReference>
<accession>A0AA41R489</accession>
<dbReference type="AlphaFoldDB" id="A0AA41R489"/>
<protein>
    <submittedName>
        <fullName evidence="1">YkgJ family cysteine cluster protein</fullName>
    </submittedName>
</protein>
<sequence>MKYLDEDALQTLQGRVFGPEETFSFRCHPGVTCFNRCCHNLNLFLYPYDVLRLRQALAIPSDQFIDGYVDVVLRPGHFFPEVLLRMADGAGQPCIFLSAEGCRVYGDRPHTCRLFPMEQGARLDATSGRSEPMHIFRPPDFCQGPAEDRVWTVDAYVRDQGAEAYYPLTLAWAELHRRFVENPWGAEGPSGAKGRMAFMAAYNLDQFRDFVFQSSFLKRYKVAGALVRRLRSDDHALLQFGFEWIKVFVWGMRSQQIKPKK</sequence>
<gene>
    <name evidence="1" type="ORF">MRX98_11190</name>
</gene>
<dbReference type="PANTHER" id="PTHR35866:SF1">
    <property type="entry name" value="YKGJ FAMILY CYSTEINE CLUSTER PROTEIN"/>
    <property type="match status" value="1"/>
</dbReference>
<comment type="caution">
    <text evidence="1">The sequence shown here is derived from an EMBL/GenBank/DDBJ whole genome shotgun (WGS) entry which is preliminary data.</text>
</comment>
<proteinExistence type="predicted"/>
<dbReference type="Proteomes" id="UP001165427">
    <property type="component" value="Unassembled WGS sequence"/>
</dbReference>
<evidence type="ECO:0000313" key="2">
    <source>
        <dbReference type="Proteomes" id="UP001165427"/>
    </source>
</evidence>
<dbReference type="InterPro" id="IPR005358">
    <property type="entry name" value="Puta_zinc/iron-chelating_dom"/>
</dbReference>
<organism evidence="1 2">
    <name type="scientific">Desulfatitalea alkaliphila</name>
    <dbReference type="NCBI Taxonomy" id="2929485"/>
    <lineage>
        <taxon>Bacteria</taxon>
        <taxon>Pseudomonadati</taxon>
        <taxon>Thermodesulfobacteriota</taxon>
        <taxon>Desulfobacteria</taxon>
        <taxon>Desulfobacterales</taxon>
        <taxon>Desulfosarcinaceae</taxon>
        <taxon>Desulfatitalea</taxon>
    </lineage>
</organism>
<dbReference type="Pfam" id="PF03692">
    <property type="entry name" value="CxxCxxCC"/>
    <property type="match status" value="1"/>
</dbReference>
<evidence type="ECO:0000313" key="1">
    <source>
        <dbReference type="EMBL" id="MCJ8501138.1"/>
    </source>
</evidence>
<dbReference type="PANTHER" id="PTHR35866">
    <property type="entry name" value="PUTATIVE-RELATED"/>
    <property type="match status" value="1"/>
</dbReference>
<name>A0AA41R489_9BACT</name>
<reference evidence="1" key="1">
    <citation type="submission" date="2022-04" db="EMBL/GenBank/DDBJ databases">
        <title>Desulfatitalea alkaliphila sp. nov., a novel anaerobic sulfate-reducing bacterium isolated from terrestrial mud volcano, Taman Peninsula, Russia.</title>
        <authorList>
            <person name="Khomyakova M.A."/>
            <person name="Merkel A.Y."/>
            <person name="Slobodkin A.I."/>
        </authorList>
    </citation>
    <scope>NUCLEOTIDE SEQUENCE</scope>
    <source>
        <strain evidence="1">M08but</strain>
    </source>
</reference>
<dbReference type="EMBL" id="JALJRB010000011">
    <property type="protein sequence ID" value="MCJ8501138.1"/>
    <property type="molecule type" value="Genomic_DNA"/>
</dbReference>